<feature type="domain" description="Thioesterase" evidence="3">
    <location>
        <begin position="55"/>
        <end position="133"/>
    </location>
</feature>
<organism evidence="4 5">
    <name type="scientific">Nocardia aobensis</name>
    <dbReference type="NCBI Taxonomy" id="257277"/>
    <lineage>
        <taxon>Bacteria</taxon>
        <taxon>Bacillati</taxon>
        <taxon>Actinomycetota</taxon>
        <taxon>Actinomycetes</taxon>
        <taxon>Mycobacteriales</taxon>
        <taxon>Nocardiaceae</taxon>
        <taxon>Nocardia</taxon>
    </lineage>
</organism>
<dbReference type="InterPro" id="IPR003736">
    <property type="entry name" value="PAAI_dom"/>
</dbReference>
<keyword evidence="2 4" id="KW-0378">Hydrolase</keyword>
<dbReference type="Proteomes" id="UP001601442">
    <property type="component" value="Unassembled WGS sequence"/>
</dbReference>
<dbReference type="PANTHER" id="PTHR21660:SF1">
    <property type="entry name" value="ACYL-COENZYME A THIOESTERASE 13"/>
    <property type="match status" value="1"/>
</dbReference>
<dbReference type="InterPro" id="IPR029069">
    <property type="entry name" value="HotDog_dom_sf"/>
</dbReference>
<dbReference type="InterPro" id="IPR006683">
    <property type="entry name" value="Thioestr_dom"/>
</dbReference>
<reference evidence="4 5" key="1">
    <citation type="submission" date="2024-10" db="EMBL/GenBank/DDBJ databases">
        <title>The Natural Products Discovery Center: Release of the First 8490 Sequenced Strains for Exploring Actinobacteria Biosynthetic Diversity.</title>
        <authorList>
            <person name="Kalkreuter E."/>
            <person name="Kautsar S.A."/>
            <person name="Yang D."/>
            <person name="Bader C.D."/>
            <person name="Teijaro C.N."/>
            <person name="Fluegel L."/>
            <person name="Davis C.M."/>
            <person name="Simpson J.R."/>
            <person name="Lauterbach L."/>
            <person name="Steele A.D."/>
            <person name="Gui C."/>
            <person name="Meng S."/>
            <person name="Li G."/>
            <person name="Viehrig K."/>
            <person name="Ye F."/>
            <person name="Su P."/>
            <person name="Kiefer A.F."/>
            <person name="Nichols A."/>
            <person name="Cepeda A.J."/>
            <person name="Yan W."/>
            <person name="Fan B."/>
            <person name="Jiang Y."/>
            <person name="Adhikari A."/>
            <person name="Zheng C.-J."/>
            <person name="Schuster L."/>
            <person name="Cowan T.M."/>
            <person name="Smanski M.J."/>
            <person name="Chevrette M.G."/>
            <person name="De Carvalho L.P.S."/>
            <person name="Shen B."/>
        </authorList>
    </citation>
    <scope>NUCLEOTIDE SEQUENCE [LARGE SCALE GENOMIC DNA]</scope>
    <source>
        <strain evidence="4 5">NPDC004119</strain>
    </source>
</reference>
<dbReference type="PANTHER" id="PTHR21660">
    <property type="entry name" value="THIOESTERASE SUPERFAMILY MEMBER-RELATED"/>
    <property type="match status" value="1"/>
</dbReference>
<dbReference type="RefSeq" id="WP_387398570.1">
    <property type="nucleotide sequence ID" value="NZ_JBIAMT010000005.1"/>
</dbReference>
<gene>
    <name evidence="4" type="ORF">ACFYU5_25650</name>
</gene>
<protein>
    <submittedName>
        <fullName evidence="4">PaaI family thioesterase</fullName>
        <ecNumber evidence="4">3.1.2.-</ecNumber>
    </submittedName>
</protein>
<dbReference type="EC" id="3.1.2.-" evidence="4"/>
<evidence type="ECO:0000313" key="4">
    <source>
        <dbReference type="EMBL" id="MFF0499809.1"/>
    </source>
</evidence>
<evidence type="ECO:0000256" key="1">
    <source>
        <dbReference type="ARBA" id="ARBA00008324"/>
    </source>
</evidence>
<accession>A0ABW6P9H2</accession>
<comment type="caution">
    <text evidence="4">The sequence shown here is derived from an EMBL/GenBank/DDBJ whole genome shotgun (WGS) entry which is preliminary data.</text>
</comment>
<comment type="similarity">
    <text evidence="1">Belongs to the thioesterase PaaI family.</text>
</comment>
<evidence type="ECO:0000259" key="3">
    <source>
        <dbReference type="Pfam" id="PF03061"/>
    </source>
</evidence>
<dbReference type="EMBL" id="JBIAMT010000005">
    <property type="protein sequence ID" value="MFF0499809.1"/>
    <property type="molecule type" value="Genomic_DNA"/>
</dbReference>
<evidence type="ECO:0000256" key="2">
    <source>
        <dbReference type="ARBA" id="ARBA00022801"/>
    </source>
</evidence>
<name>A0ABW6P9H2_9NOCA</name>
<dbReference type="NCBIfam" id="TIGR00369">
    <property type="entry name" value="unchar_dom_1"/>
    <property type="match status" value="1"/>
</dbReference>
<dbReference type="GO" id="GO:0016787">
    <property type="term" value="F:hydrolase activity"/>
    <property type="evidence" value="ECO:0007669"/>
    <property type="project" value="UniProtKB-KW"/>
</dbReference>
<evidence type="ECO:0000313" key="5">
    <source>
        <dbReference type="Proteomes" id="UP001601442"/>
    </source>
</evidence>
<dbReference type="InterPro" id="IPR039298">
    <property type="entry name" value="ACOT13"/>
</dbReference>
<keyword evidence="5" id="KW-1185">Reference proteome</keyword>
<dbReference type="CDD" id="cd03443">
    <property type="entry name" value="PaaI_thioesterase"/>
    <property type="match status" value="1"/>
</dbReference>
<dbReference type="Gene3D" id="3.10.129.10">
    <property type="entry name" value="Hotdog Thioesterase"/>
    <property type="match status" value="1"/>
</dbReference>
<dbReference type="Pfam" id="PF03061">
    <property type="entry name" value="4HBT"/>
    <property type="match status" value="1"/>
</dbReference>
<proteinExistence type="inferred from homology"/>
<dbReference type="SUPFAM" id="SSF54637">
    <property type="entry name" value="Thioesterase/thiol ester dehydrase-isomerase"/>
    <property type="match status" value="1"/>
</dbReference>
<sequence length="144" mass="15616">MTNTEQRSRHERSLRYMFSKVPFVTALGLELVEWEDQEDHVVVRMPVNALADNGGGTPHGGAIATLLDTTGAAAVWNGHDYERGTRGSTVSMTVNYLGAARNEAIIATGRCVRRAKELNFATIDAVSESGRPVASAVLTYRIVP</sequence>